<protein>
    <submittedName>
        <fullName evidence="1">Uncharacterized protein</fullName>
    </submittedName>
</protein>
<evidence type="ECO:0000313" key="1">
    <source>
        <dbReference type="EMBL" id="CAD6493293.1"/>
    </source>
</evidence>
<dbReference type="EMBL" id="CAJHIO010000028">
    <property type="protein sequence ID" value="CAD6493293.1"/>
    <property type="molecule type" value="Genomic_DNA"/>
</dbReference>
<gene>
    <name evidence="1" type="ORF">CHKLHMKO_00452</name>
</gene>
<comment type="caution">
    <text evidence="1">The sequence shown here is derived from an EMBL/GenBank/DDBJ whole genome shotgun (WGS) entry which is preliminary data.</text>
</comment>
<reference evidence="1" key="1">
    <citation type="submission" date="2020-10" db="EMBL/GenBank/DDBJ databases">
        <authorList>
            <person name="Hahn C.J."/>
            <person name="Laso-Perez R."/>
            <person name="Vulcano F."/>
            <person name="Vaziourakis K.-M."/>
            <person name="Stokke R."/>
            <person name="Steen I.H."/>
            <person name="Teske A."/>
            <person name="Boetius A."/>
            <person name="Liebeke M."/>
            <person name="Amann R."/>
            <person name="Knittel K."/>
        </authorList>
    </citation>
    <scope>NUCLEOTIDE SEQUENCE</scope>
    <source>
        <strain evidence="1">Gfbio:e3339647-f889-4370-9287-4fb5cb688e4c:AG392O15_GoMArc1</strain>
    </source>
</reference>
<organism evidence="1 2">
    <name type="scientific">Candidatus Argoarchaeum ethanivorans</name>
    <dbReference type="NCBI Taxonomy" id="2608793"/>
    <lineage>
        <taxon>Archaea</taxon>
        <taxon>Methanobacteriati</taxon>
        <taxon>Methanobacteriota</taxon>
        <taxon>Stenosarchaea group</taxon>
        <taxon>Methanomicrobia</taxon>
        <taxon>Methanosarcinales</taxon>
        <taxon>Methanosarcinales incertae sedis</taxon>
        <taxon>GOM Arc I cluster</taxon>
        <taxon>Candidatus Argoarchaeum</taxon>
    </lineage>
</organism>
<evidence type="ECO:0000313" key="2">
    <source>
        <dbReference type="Proteomes" id="UP000610373"/>
    </source>
</evidence>
<dbReference type="Proteomes" id="UP000610373">
    <property type="component" value="Unassembled WGS sequence"/>
</dbReference>
<accession>A0A811TCD5</accession>
<proteinExistence type="predicted"/>
<sequence>MSGINLSTATMLWMDKGLENKESVDAFSDKITNISKEHIKSVFKKFGGEVDPELKFVKDDISLYRVRVSKITDMPLSPITIDESAQRVQTCVSPHRVKATNYSRGKLNTDYNHILELRDSLLDKEKKLVETLYENILKETKYDLGKSIYTGSICCVQYNGNNKIDFNQPKGDLIEKIRENDELSKLLSIEDISELNLQKIRIGDVIGIVHKSPESKIIYGVVNDNPWIIVVWLFNRILRTT</sequence>
<dbReference type="AlphaFoldDB" id="A0A811TCD5"/>
<name>A0A811TCD5_9EURY</name>